<dbReference type="EMBL" id="MU825875">
    <property type="protein sequence ID" value="KAJ7386736.1"/>
    <property type="molecule type" value="Genomic_DNA"/>
</dbReference>
<evidence type="ECO:0000313" key="2">
    <source>
        <dbReference type="Proteomes" id="UP001163046"/>
    </source>
</evidence>
<proteinExistence type="predicted"/>
<reference evidence="1" key="1">
    <citation type="submission" date="2023-01" db="EMBL/GenBank/DDBJ databases">
        <title>Genome assembly of the deep-sea coral Lophelia pertusa.</title>
        <authorList>
            <person name="Herrera S."/>
            <person name="Cordes E."/>
        </authorList>
    </citation>
    <scope>NUCLEOTIDE SEQUENCE</scope>
    <source>
        <strain evidence="1">USNM1676648</strain>
        <tissue evidence="1">Polyp</tissue>
    </source>
</reference>
<organism evidence="1 2">
    <name type="scientific">Desmophyllum pertusum</name>
    <dbReference type="NCBI Taxonomy" id="174260"/>
    <lineage>
        <taxon>Eukaryota</taxon>
        <taxon>Metazoa</taxon>
        <taxon>Cnidaria</taxon>
        <taxon>Anthozoa</taxon>
        <taxon>Hexacorallia</taxon>
        <taxon>Scleractinia</taxon>
        <taxon>Caryophylliina</taxon>
        <taxon>Caryophylliidae</taxon>
        <taxon>Desmophyllum</taxon>
    </lineage>
</organism>
<keyword evidence="2" id="KW-1185">Reference proteome</keyword>
<dbReference type="Proteomes" id="UP001163046">
    <property type="component" value="Unassembled WGS sequence"/>
</dbReference>
<evidence type="ECO:0000313" key="1">
    <source>
        <dbReference type="EMBL" id="KAJ7386736.1"/>
    </source>
</evidence>
<dbReference type="AlphaFoldDB" id="A0A9W9ZS11"/>
<name>A0A9W9ZS11_9CNID</name>
<sequence>MCGNCTVFNAAEDLQYKILPMKKRPVSKELAAQADQQDQEKIYKQLEVELNVTTGNCTVFNAAEDLQYKILPMKKKASEQRAGSTG</sequence>
<comment type="caution">
    <text evidence="1">The sequence shown here is derived from an EMBL/GenBank/DDBJ whole genome shotgun (WGS) entry which is preliminary data.</text>
</comment>
<protein>
    <submittedName>
        <fullName evidence="1">Uncharacterized protein</fullName>
    </submittedName>
</protein>
<accession>A0A9W9ZS11</accession>
<gene>
    <name evidence="1" type="ORF">OS493_006749</name>
</gene>